<dbReference type="EMBL" id="CP061800">
    <property type="protein sequence ID" value="QTA91688.1"/>
    <property type="molecule type" value="Genomic_DNA"/>
</dbReference>
<evidence type="ECO:0000256" key="6">
    <source>
        <dbReference type="PIRSR" id="PIRSR602322-1"/>
    </source>
</evidence>
<evidence type="ECO:0000313" key="8">
    <source>
        <dbReference type="EMBL" id="QTA91688.1"/>
    </source>
</evidence>
<feature type="binding site" description="axial binding residue" evidence="6">
    <location>
        <position position="68"/>
    </location>
    <ligand>
        <name>heme c</name>
        <dbReference type="ChEBI" id="CHEBI:61717"/>
        <label>1</label>
    </ligand>
    <ligandPart>
        <name>Fe</name>
        <dbReference type="ChEBI" id="CHEBI:18248"/>
    </ligandPart>
</feature>
<keyword evidence="3 6" id="KW-0479">Metal-binding</keyword>
<feature type="binding site" description="axial binding residue" evidence="6">
    <location>
        <position position="69"/>
    </location>
    <ligand>
        <name>heme c</name>
        <dbReference type="ChEBI" id="CHEBI:61717"/>
        <label>2</label>
    </ligand>
    <ligandPart>
        <name>Fe</name>
        <dbReference type="ChEBI" id="CHEBI:18248"/>
    </ligandPart>
</feature>
<dbReference type="SUPFAM" id="SSF48695">
    <property type="entry name" value="Multiheme cytochromes"/>
    <property type="match status" value="1"/>
</dbReference>
<dbReference type="InterPro" id="IPR020942">
    <property type="entry name" value="Cyt_c_III_dom"/>
</dbReference>
<accession>A0A975BU59</accession>
<dbReference type="InterPro" id="IPR036280">
    <property type="entry name" value="Multihaem_cyt_sf"/>
</dbReference>
<protein>
    <submittedName>
        <fullName evidence="8">Tmc redox complex, acidic cyctchrome c</fullName>
    </submittedName>
</protein>
<evidence type="ECO:0000313" key="9">
    <source>
        <dbReference type="Proteomes" id="UP000663722"/>
    </source>
</evidence>
<feature type="binding site" description="covalent" evidence="6">
    <location>
        <position position="64"/>
    </location>
    <ligand>
        <name>heme c</name>
        <dbReference type="ChEBI" id="CHEBI:61717"/>
        <label>1</label>
    </ligand>
</feature>
<organism evidence="8 9">
    <name type="scientific">Desulfonema magnum</name>
    <dbReference type="NCBI Taxonomy" id="45655"/>
    <lineage>
        <taxon>Bacteria</taxon>
        <taxon>Pseudomonadati</taxon>
        <taxon>Thermodesulfobacteriota</taxon>
        <taxon>Desulfobacteria</taxon>
        <taxon>Desulfobacterales</taxon>
        <taxon>Desulfococcaceae</taxon>
        <taxon>Desulfonema</taxon>
    </lineage>
</organism>
<keyword evidence="9" id="KW-1185">Reference proteome</keyword>
<feature type="binding site" description="axial binding residue" evidence="6">
    <location>
        <position position="113"/>
    </location>
    <ligand>
        <name>heme c</name>
        <dbReference type="ChEBI" id="CHEBI:61717"/>
        <label>1</label>
    </ligand>
    <ligandPart>
        <name>Fe</name>
        <dbReference type="ChEBI" id="CHEBI:18248"/>
    </ligandPart>
</feature>
<dbReference type="PRINTS" id="PR00609">
    <property type="entry name" value="CYTOCHROMEC3"/>
</dbReference>
<dbReference type="NCBIfam" id="NF045722">
    <property type="entry name" value="c3_cytochr_TmcA"/>
    <property type="match status" value="1"/>
</dbReference>
<keyword evidence="2 6" id="KW-0349">Heme</keyword>
<gene>
    <name evidence="8" type="primary">tmcA</name>
    <name evidence="8" type="ORF">dnm_077610</name>
</gene>
<dbReference type="CDD" id="cd08168">
    <property type="entry name" value="Cytochrom_C3"/>
    <property type="match status" value="1"/>
</dbReference>
<evidence type="ECO:0000256" key="4">
    <source>
        <dbReference type="ARBA" id="ARBA00022982"/>
    </source>
</evidence>
<dbReference type="GO" id="GO:0046872">
    <property type="term" value="F:metal ion binding"/>
    <property type="evidence" value="ECO:0007669"/>
    <property type="project" value="UniProtKB-KW"/>
</dbReference>
<dbReference type="Gene3D" id="3.90.10.10">
    <property type="entry name" value="Cytochrome C3"/>
    <property type="match status" value="1"/>
</dbReference>
<dbReference type="AlphaFoldDB" id="A0A975BU59"/>
<evidence type="ECO:0000256" key="1">
    <source>
        <dbReference type="ARBA" id="ARBA00022448"/>
    </source>
</evidence>
<feature type="binding site" description="axial binding residue" evidence="6">
    <location>
        <position position="124"/>
    </location>
    <ligand>
        <name>heme c</name>
        <dbReference type="ChEBI" id="CHEBI:61717"/>
        <label>1</label>
    </ligand>
    <ligandPart>
        <name>Fe</name>
        <dbReference type="ChEBI" id="CHEBI:18248"/>
    </ligandPart>
</feature>
<keyword evidence="5 6" id="KW-0408">Iron</keyword>
<evidence type="ECO:0000259" key="7">
    <source>
        <dbReference type="Pfam" id="PF02085"/>
    </source>
</evidence>
<feature type="binding site" description="covalent" evidence="6">
    <location>
        <position position="114"/>
    </location>
    <ligand>
        <name>heme c</name>
        <dbReference type="ChEBI" id="CHEBI:61717"/>
        <label>3</label>
    </ligand>
</feature>
<dbReference type="KEGG" id="dmm:dnm_077610"/>
<dbReference type="Proteomes" id="UP000663722">
    <property type="component" value="Chromosome"/>
</dbReference>
<dbReference type="GO" id="GO:0020037">
    <property type="term" value="F:heme binding"/>
    <property type="evidence" value="ECO:0007669"/>
    <property type="project" value="InterPro"/>
</dbReference>
<proteinExistence type="predicted"/>
<keyword evidence="1" id="KW-0813">Transport</keyword>
<feature type="binding site" description="axial binding residue" evidence="6">
    <location>
        <position position="128"/>
    </location>
    <ligand>
        <name>heme c</name>
        <dbReference type="ChEBI" id="CHEBI:61717"/>
        <label>1</label>
    </ligand>
    <ligandPart>
        <name>Fe</name>
        <dbReference type="ChEBI" id="CHEBI:18248"/>
    </ligandPart>
</feature>
<evidence type="ECO:0000256" key="5">
    <source>
        <dbReference type="ARBA" id="ARBA00023004"/>
    </source>
</evidence>
<feature type="binding site" description="axial binding residue" evidence="6">
    <location>
        <position position="127"/>
    </location>
    <ligand>
        <name>heme c</name>
        <dbReference type="ChEBI" id="CHEBI:61717"/>
        <label>1</label>
    </ligand>
    <ligandPart>
        <name>Fe</name>
        <dbReference type="ChEBI" id="CHEBI:18248"/>
    </ligandPart>
</feature>
<feature type="binding site" description="axial binding residue" evidence="6">
    <location>
        <position position="55"/>
    </location>
    <ligand>
        <name>heme c</name>
        <dbReference type="ChEBI" id="CHEBI:61717"/>
        <label>1</label>
    </ligand>
    <ligandPart>
        <name>Fe</name>
        <dbReference type="ChEBI" id="CHEBI:18248"/>
    </ligandPart>
</feature>
<keyword evidence="4" id="KW-0249">Electron transport</keyword>
<dbReference type="GO" id="GO:0009055">
    <property type="term" value="F:electron transfer activity"/>
    <property type="evidence" value="ECO:0007669"/>
    <property type="project" value="InterPro"/>
</dbReference>
<feature type="binding site" description="covalent" evidence="6">
    <location>
        <position position="67"/>
    </location>
    <ligand>
        <name>heme c</name>
        <dbReference type="ChEBI" id="CHEBI:61717"/>
        <label>1</label>
    </ligand>
</feature>
<dbReference type="InterPro" id="IPR054899">
    <property type="entry name" value="c3_cytochr_TmcA"/>
</dbReference>
<dbReference type="RefSeq" id="WP_207679356.1">
    <property type="nucleotide sequence ID" value="NZ_CP061800.1"/>
</dbReference>
<comment type="cofactor">
    <cofactor evidence="6">
        <name>heme c</name>
        <dbReference type="ChEBI" id="CHEBI:61717"/>
    </cofactor>
    <text evidence="6">Binds 4 heme c groups covalently per monomer.</text>
</comment>
<feature type="domain" description="Class III cytochrome C" evidence="7">
    <location>
        <begin position="43"/>
        <end position="128"/>
    </location>
</feature>
<dbReference type="Pfam" id="PF02085">
    <property type="entry name" value="Cytochrom_CIII"/>
    <property type="match status" value="1"/>
</dbReference>
<reference evidence="8" key="1">
    <citation type="journal article" date="2021" name="Microb. Physiol.">
        <title>Proteogenomic Insights into the Physiology of Marine, Sulfate-Reducing, Filamentous Desulfonema limicola and Desulfonema magnum.</title>
        <authorList>
            <person name="Schnaars V."/>
            <person name="Wohlbrand L."/>
            <person name="Scheve S."/>
            <person name="Hinrichs C."/>
            <person name="Reinhardt R."/>
            <person name="Rabus R."/>
        </authorList>
    </citation>
    <scope>NUCLEOTIDE SEQUENCE</scope>
    <source>
        <strain evidence="8">4be13</strain>
    </source>
</reference>
<feature type="binding site" description="axial binding residue" evidence="6">
    <location>
        <position position="110"/>
    </location>
    <ligand>
        <name>heme c</name>
        <dbReference type="ChEBI" id="CHEBI:61717"/>
        <label>1</label>
    </ligand>
    <ligandPart>
        <name>Fe</name>
        <dbReference type="ChEBI" id="CHEBI:18248"/>
    </ligandPart>
</feature>
<dbReference type="InterPro" id="IPR002322">
    <property type="entry name" value="Cyt_c_III"/>
</dbReference>
<name>A0A975BU59_9BACT</name>
<evidence type="ECO:0000256" key="3">
    <source>
        <dbReference type="ARBA" id="ARBA00022723"/>
    </source>
</evidence>
<feature type="binding site" description="axial binding residue" evidence="6">
    <location>
        <position position="52"/>
    </location>
    <ligand>
        <name>heme c</name>
        <dbReference type="ChEBI" id="CHEBI:61717"/>
        <label>1</label>
    </ligand>
    <ligandPart>
        <name>Fe</name>
        <dbReference type="ChEBI" id="CHEBI:18248"/>
    </ligandPart>
</feature>
<sequence length="130" mass="14821">MKKKNLMVYMVFMVFVSVVAVISGFSQEDITTVQDSAFDIREIMRPSVPFLHDEHNEKAQIEECNVCHHTYNEGKKVEDESSEGMECSACHLTEKNDDPIELVRVYHLQCKGCHEQKNAGPVMCGECHVK</sequence>
<evidence type="ECO:0000256" key="2">
    <source>
        <dbReference type="ARBA" id="ARBA00022617"/>
    </source>
</evidence>